<sequence length="312" mass="34719">MYSPPTIRTKFLIISDTHGRNSSLQHLSTERADVAIHCGDLTTDSTLAEFRSSIALLSSLNAPLKLVIAGNHDFTLDTPAFQRKLAKARPPLDKALVGQKYGDFGYTRSLFEDATDKGIILLDQGTHHFALVNGASLTVYASPYTPSFSPGKAGFAYSRLDGHNFEFEHVDVVITHGPPKGIMDYTLIRERAGCPGLFAAVRRAKPRMHCFGHIHEQWGAKLVTWKNGSPTHKPCYFGDVDHENSFMVERRLNLQGEEDNVYGKFCQTSHCTGDKRPLKWEEQTLFVNAAIGGINQGIQPAWLVEIELFKAF</sequence>
<dbReference type="Proteomes" id="UP001177260">
    <property type="component" value="Unassembled WGS sequence"/>
</dbReference>
<reference evidence="1 2" key="1">
    <citation type="journal article" date="2023" name="ACS Omega">
        <title>Identification of the Neoaspergillic Acid Biosynthesis Gene Cluster by Establishing an In Vitro CRISPR-Ribonucleoprotein Genetic System in Aspergillus melleus.</title>
        <authorList>
            <person name="Yuan B."/>
            <person name="Grau M.F."/>
            <person name="Murata R.M."/>
            <person name="Torok T."/>
            <person name="Venkateswaran K."/>
            <person name="Stajich J.E."/>
            <person name="Wang C.C.C."/>
        </authorList>
    </citation>
    <scope>NUCLEOTIDE SEQUENCE [LARGE SCALE GENOMIC DNA]</scope>
    <source>
        <strain evidence="1 2">IMV 1140</strain>
    </source>
</reference>
<organism evidence="1 2">
    <name type="scientific">Aspergillus melleus</name>
    <dbReference type="NCBI Taxonomy" id="138277"/>
    <lineage>
        <taxon>Eukaryota</taxon>
        <taxon>Fungi</taxon>
        <taxon>Dikarya</taxon>
        <taxon>Ascomycota</taxon>
        <taxon>Pezizomycotina</taxon>
        <taxon>Eurotiomycetes</taxon>
        <taxon>Eurotiomycetidae</taxon>
        <taxon>Eurotiales</taxon>
        <taxon>Aspergillaceae</taxon>
        <taxon>Aspergillus</taxon>
        <taxon>Aspergillus subgen. Circumdati</taxon>
    </lineage>
</organism>
<proteinExistence type="predicted"/>
<dbReference type="EMBL" id="JAOPJF010000007">
    <property type="protein sequence ID" value="KAK1148464.1"/>
    <property type="molecule type" value="Genomic_DNA"/>
</dbReference>
<accession>A0ACC3BD55</accession>
<gene>
    <name evidence="1" type="ORF">N8T08_009469</name>
</gene>
<name>A0ACC3BD55_9EURO</name>
<comment type="caution">
    <text evidence="1">The sequence shown here is derived from an EMBL/GenBank/DDBJ whole genome shotgun (WGS) entry which is preliminary data.</text>
</comment>
<evidence type="ECO:0000313" key="2">
    <source>
        <dbReference type="Proteomes" id="UP001177260"/>
    </source>
</evidence>
<evidence type="ECO:0000313" key="1">
    <source>
        <dbReference type="EMBL" id="KAK1148464.1"/>
    </source>
</evidence>
<protein>
    <submittedName>
        <fullName evidence="1">Uncharacterized protein</fullName>
    </submittedName>
</protein>
<keyword evidence="2" id="KW-1185">Reference proteome</keyword>